<evidence type="ECO:0000313" key="5">
    <source>
        <dbReference type="Proteomes" id="UP001321481"/>
    </source>
</evidence>
<reference evidence="4 5" key="1">
    <citation type="submission" date="2023-05" db="EMBL/GenBank/DDBJ databases">
        <title>Microbacterium dauci sp.nov., Isolated from Carrot Rhizosphere Soil.</title>
        <authorList>
            <person name="Xiao Z."/>
            <person name="Zheng J."/>
        </authorList>
    </citation>
    <scope>NUCLEOTIDE SEQUENCE [LARGE SCALE GENOMIC DNA]</scope>
    <source>
        <strain evidence="4 5">LX3-4</strain>
    </source>
</reference>
<protein>
    <submittedName>
        <fullName evidence="4">Zeta toxin family protein</fullName>
    </submittedName>
</protein>
<dbReference type="Proteomes" id="UP001321481">
    <property type="component" value="Unassembled WGS sequence"/>
</dbReference>
<feature type="domain" description="SWI2/SNF2 ATPase" evidence="2">
    <location>
        <begin position="149"/>
        <end position="290"/>
    </location>
</feature>
<gene>
    <name evidence="4" type="ORF">QNI14_10810</name>
</gene>
<dbReference type="InterPro" id="IPR055180">
    <property type="entry name" value="HsdR_RecA-like_helicase_dom_2"/>
</dbReference>
<evidence type="ECO:0000259" key="3">
    <source>
        <dbReference type="Pfam" id="PF22679"/>
    </source>
</evidence>
<evidence type="ECO:0000256" key="1">
    <source>
        <dbReference type="ARBA" id="ARBA00022747"/>
    </source>
</evidence>
<dbReference type="Pfam" id="PF18766">
    <property type="entry name" value="SWI2_SNF2"/>
    <property type="match status" value="1"/>
</dbReference>
<comment type="caution">
    <text evidence="4">The sequence shown here is derived from an EMBL/GenBank/DDBJ whole genome shotgun (WGS) entry which is preliminary data.</text>
</comment>
<evidence type="ECO:0000313" key="4">
    <source>
        <dbReference type="EMBL" id="MDJ1114939.1"/>
    </source>
</evidence>
<accession>A0ABT6ZFK3</accession>
<feature type="domain" description="Restriction endonuclease type I HsdR second RecA-like helicase" evidence="3">
    <location>
        <begin position="388"/>
        <end position="461"/>
    </location>
</feature>
<dbReference type="PANTHER" id="PTHR30195">
    <property type="entry name" value="TYPE I SITE-SPECIFIC DEOXYRIBONUCLEASE PROTEIN SUBUNIT M AND R"/>
    <property type="match status" value="1"/>
</dbReference>
<dbReference type="InterPro" id="IPR040980">
    <property type="entry name" value="SWI2_SNF2"/>
</dbReference>
<name>A0ABT6ZFK3_9MICO</name>
<keyword evidence="5" id="KW-1185">Reference proteome</keyword>
<sequence length="796" mass="88241">MLGDPLAPAELQRIFDEDIRPYYFPDNLAPDAEPTIVLVGGQPGAGKSQATSRIARDYPGIVPLSGDNLRAFHPEYAQLVRDRPFDAGPILAQATAVWVKNAIDYAREHRHSLQLEGTFHTPSLTLATARNFRDTGFRTEIVALATARRDSLTLQSALRNNERGIIATTVHKFAGAGALTDRDNIVLLVDEAHRTQEGSLGESMRAALPNAHRYGFTGTPVADLDRNTYQLFGDERDPGWALGTYDSDRSIADGTTVPMRVIPRPVRFDIAKAELDAAFDALADEEELTETQKESYARRVATARAIFHNPERIAAVSADIVDHFYKSIDPLGMKAQIVVADQELCIEYDAALRGALEGAGRSDEVAVVISATGKSEYEPYKLTDAEEEALLDRFRDVNDPLKFLIVTAKLGTGFNAPIEGVLYLDKPMKLHTLFQTITRTNRPWRHPDTGFVKAYGTIVDYVGLGDGFARAIAPSNPQHAQRQIDTEALLVTLGGAMKEMRRRFVGVQRDGSMDSLQAALERVPADTEDRAEFRAEFALAQGLWETIAPDAALEDWTDDYRWYAQVYAAIPAASDDDDLLWERLGPKTRELVHAHMRNVRVSDRNVAIVIADADTIRVMSERGQIPEVPTEYAGKSAQEILDSLAARIRRRLEGGGGDALRYSSIAERLDQLRQRVIATAEDSIDFLTAIFGVATDLKATEAEDDGMVLDDLPDPKIGMLTRIFEEHRPEGMTVLVSQVVAEVDALVRQAVHPNWASKDASKKSIRRQLRQLFQKYKLPVSGEPLDSAWAYILKHY</sequence>
<dbReference type="InterPro" id="IPR027417">
    <property type="entry name" value="P-loop_NTPase"/>
</dbReference>
<organism evidence="4 5">
    <name type="scientific">Microbacterium dauci</name>
    <dbReference type="NCBI Taxonomy" id="3048008"/>
    <lineage>
        <taxon>Bacteria</taxon>
        <taxon>Bacillati</taxon>
        <taxon>Actinomycetota</taxon>
        <taxon>Actinomycetes</taxon>
        <taxon>Micrococcales</taxon>
        <taxon>Microbacteriaceae</taxon>
        <taxon>Microbacterium</taxon>
    </lineage>
</organism>
<dbReference type="SUPFAM" id="SSF52540">
    <property type="entry name" value="P-loop containing nucleoside triphosphate hydrolases"/>
    <property type="match status" value="2"/>
</dbReference>
<proteinExistence type="predicted"/>
<evidence type="ECO:0000259" key="2">
    <source>
        <dbReference type="Pfam" id="PF18766"/>
    </source>
</evidence>
<dbReference type="Gene3D" id="3.40.50.300">
    <property type="entry name" value="P-loop containing nucleotide triphosphate hydrolases"/>
    <property type="match status" value="2"/>
</dbReference>
<dbReference type="Pfam" id="PF22679">
    <property type="entry name" value="T1R_D3-like"/>
    <property type="match status" value="1"/>
</dbReference>
<dbReference type="EMBL" id="JASJND010000006">
    <property type="protein sequence ID" value="MDJ1114939.1"/>
    <property type="molecule type" value="Genomic_DNA"/>
</dbReference>
<dbReference type="PANTHER" id="PTHR30195:SF15">
    <property type="entry name" value="TYPE I RESTRICTION ENZYME HINDI ENDONUCLEASE SUBUNIT"/>
    <property type="match status" value="1"/>
</dbReference>
<keyword evidence="1" id="KW-0680">Restriction system</keyword>
<dbReference type="RefSeq" id="WP_283716595.1">
    <property type="nucleotide sequence ID" value="NZ_JASJND010000006.1"/>
</dbReference>
<dbReference type="InterPro" id="IPR051268">
    <property type="entry name" value="Type-I_R_enzyme_R_subunit"/>
</dbReference>